<keyword evidence="2" id="KW-1185">Reference proteome</keyword>
<sequence>MYGHGNPKLQGVVRGKTPTCEQFGRIQLLRDFMKADLKVVN</sequence>
<proteinExistence type="predicted"/>
<name>A0A1C4H3M7_9BIFI</name>
<organism evidence="1 2">
    <name type="scientific">Bifidobacterium commune</name>
    <dbReference type="NCBI Taxonomy" id="1505727"/>
    <lineage>
        <taxon>Bacteria</taxon>
        <taxon>Bacillati</taxon>
        <taxon>Actinomycetota</taxon>
        <taxon>Actinomycetes</taxon>
        <taxon>Bifidobacteriales</taxon>
        <taxon>Bifidobacteriaceae</taxon>
        <taxon>Bifidobacterium</taxon>
    </lineage>
</organism>
<gene>
    <name evidence="1" type="ORF">GA0061077_0702</name>
</gene>
<reference evidence="2" key="1">
    <citation type="submission" date="2016-08" db="EMBL/GenBank/DDBJ databases">
        <authorList>
            <person name="Varghese N."/>
            <person name="Submissions Spin"/>
        </authorList>
    </citation>
    <scope>NUCLEOTIDE SEQUENCE [LARGE SCALE GENOMIC DNA]</scope>
    <source>
        <strain evidence="2">R-52791</strain>
    </source>
</reference>
<dbReference type="Proteomes" id="UP000242610">
    <property type="component" value="Unassembled WGS sequence"/>
</dbReference>
<dbReference type="STRING" id="1505727.GA0061077_0702"/>
<evidence type="ECO:0000313" key="2">
    <source>
        <dbReference type="Proteomes" id="UP000242610"/>
    </source>
</evidence>
<dbReference type="AlphaFoldDB" id="A0A1C4H3M7"/>
<protein>
    <submittedName>
        <fullName evidence="1">Uncharacterized protein</fullName>
    </submittedName>
</protein>
<dbReference type="EMBL" id="FMBL01000001">
    <property type="protein sequence ID" value="SCC79383.1"/>
    <property type="molecule type" value="Genomic_DNA"/>
</dbReference>
<evidence type="ECO:0000313" key="1">
    <source>
        <dbReference type="EMBL" id="SCC79383.1"/>
    </source>
</evidence>
<accession>A0A1C4H3M7</accession>